<evidence type="ECO:0000313" key="6">
    <source>
        <dbReference type="EMBL" id="KAF2198589.1"/>
    </source>
</evidence>
<dbReference type="PANTHER" id="PTHR46972">
    <property type="entry name" value="MONOOXYGENASE ASQM-RELATED"/>
    <property type="match status" value="1"/>
</dbReference>
<feature type="domain" description="FAD-binding" evidence="5">
    <location>
        <begin position="8"/>
        <end position="348"/>
    </location>
</feature>
<dbReference type="Proteomes" id="UP000799536">
    <property type="component" value="Unassembled WGS sequence"/>
</dbReference>
<dbReference type="PRINTS" id="PR00420">
    <property type="entry name" value="RNGMNOXGNASE"/>
</dbReference>
<name>A0A9P4JK26_9PLEO</name>
<organism evidence="6 7">
    <name type="scientific">Delitschia confertaspora ATCC 74209</name>
    <dbReference type="NCBI Taxonomy" id="1513339"/>
    <lineage>
        <taxon>Eukaryota</taxon>
        <taxon>Fungi</taxon>
        <taxon>Dikarya</taxon>
        <taxon>Ascomycota</taxon>
        <taxon>Pezizomycotina</taxon>
        <taxon>Dothideomycetes</taxon>
        <taxon>Pleosporomycetidae</taxon>
        <taxon>Pleosporales</taxon>
        <taxon>Delitschiaceae</taxon>
        <taxon>Delitschia</taxon>
    </lineage>
</organism>
<accession>A0A9P4JK26</accession>
<dbReference type="EMBL" id="ML994132">
    <property type="protein sequence ID" value="KAF2198589.1"/>
    <property type="molecule type" value="Genomic_DNA"/>
</dbReference>
<dbReference type="PANTHER" id="PTHR46972:SF1">
    <property type="entry name" value="FAD DEPENDENT OXIDOREDUCTASE DOMAIN-CONTAINING PROTEIN"/>
    <property type="match status" value="1"/>
</dbReference>
<dbReference type="OrthoDB" id="655030at2759"/>
<keyword evidence="2" id="KW-0274">FAD</keyword>
<evidence type="ECO:0000259" key="5">
    <source>
        <dbReference type="Pfam" id="PF01494"/>
    </source>
</evidence>
<dbReference type="Gene3D" id="3.50.50.60">
    <property type="entry name" value="FAD/NAD(P)-binding domain"/>
    <property type="match status" value="1"/>
</dbReference>
<proteinExistence type="predicted"/>
<evidence type="ECO:0000256" key="1">
    <source>
        <dbReference type="ARBA" id="ARBA00022630"/>
    </source>
</evidence>
<evidence type="ECO:0000256" key="4">
    <source>
        <dbReference type="ARBA" id="ARBA00023033"/>
    </source>
</evidence>
<evidence type="ECO:0000313" key="7">
    <source>
        <dbReference type="Proteomes" id="UP000799536"/>
    </source>
</evidence>
<dbReference type="SUPFAM" id="SSF51905">
    <property type="entry name" value="FAD/NAD(P)-binding domain"/>
    <property type="match status" value="1"/>
</dbReference>
<keyword evidence="7" id="KW-1185">Reference proteome</keyword>
<reference evidence="6" key="1">
    <citation type="journal article" date="2020" name="Stud. Mycol.">
        <title>101 Dothideomycetes genomes: a test case for predicting lifestyles and emergence of pathogens.</title>
        <authorList>
            <person name="Haridas S."/>
            <person name="Albert R."/>
            <person name="Binder M."/>
            <person name="Bloem J."/>
            <person name="Labutti K."/>
            <person name="Salamov A."/>
            <person name="Andreopoulos B."/>
            <person name="Baker S."/>
            <person name="Barry K."/>
            <person name="Bills G."/>
            <person name="Bluhm B."/>
            <person name="Cannon C."/>
            <person name="Castanera R."/>
            <person name="Culley D."/>
            <person name="Daum C."/>
            <person name="Ezra D."/>
            <person name="Gonzalez J."/>
            <person name="Henrissat B."/>
            <person name="Kuo A."/>
            <person name="Liang C."/>
            <person name="Lipzen A."/>
            <person name="Lutzoni F."/>
            <person name="Magnuson J."/>
            <person name="Mondo S."/>
            <person name="Nolan M."/>
            <person name="Ohm R."/>
            <person name="Pangilinan J."/>
            <person name="Park H.-J."/>
            <person name="Ramirez L."/>
            <person name="Alfaro M."/>
            <person name="Sun H."/>
            <person name="Tritt A."/>
            <person name="Yoshinaga Y."/>
            <person name="Zwiers L.-H."/>
            <person name="Turgeon B."/>
            <person name="Goodwin S."/>
            <person name="Spatafora J."/>
            <person name="Crous P."/>
            <person name="Grigoriev I."/>
        </authorList>
    </citation>
    <scope>NUCLEOTIDE SEQUENCE</scope>
    <source>
        <strain evidence="6">ATCC 74209</strain>
    </source>
</reference>
<dbReference type="GO" id="GO:0071949">
    <property type="term" value="F:FAD binding"/>
    <property type="evidence" value="ECO:0007669"/>
    <property type="project" value="InterPro"/>
</dbReference>
<dbReference type="InterPro" id="IPR036188">
    <property type="entry name" value="FAD/NAD-bd_sf"/>
</dbReference>
<sequence length="444" mass="49510">MTSALPRIAIIGAGPAGLTLARLLQVNGMPATIYEFELDRHARAQGGCLDLHEDAGQKALRECQLYDEFLKYARTAGEVLKIYLPDGTLLLDEHEGSDVGDRRPDLYANRPEIERLELRSMLIDSLAPGTLKWGHKLRTVKTDATGLSPKYDLHFESHVERGFDLIVGADGAWSKVRPLITDTRPMFSGITGIECKLNGSIDTTDPELSKRIGEGMCLTLGPNITVLAQRNGDRNTRILGFMREKEDWAYTCGIDWSQPDLAKQQFVEKYYDGFTQDAKDCILKADNQFHVVPRPMWMMPVGHRWAHRQGLTLIGDAAHIMTPFAGNGVNAAMQDALDLGMKLAAWKKEYVNSGDMDIDTMDGAVRAFEKEKFVRAKGQAEDTMTFLNLFFNERGGYAMCEFFQNQAKEAEEKKALKQGQQAAEEDKRDEVASQVLVEGGVTVL</sequence>
<evidence type="ECO:0000256" key="3">
    <source>
        <dbReference type="ARBA" id="ARBA00023002"/>
    </source>
</evidence>
<keyword evidence="1" id="KW-0285">Flavoprotein</keyword>
<dbReference type="Pfam" id="PF01494">
    <property type="entry name" value="FAD_binding_3"/>
    <property type="match status" value="1"/>
</dbReference>
<evidence type="ECO:0000256" key="2">
    <source>
        <dbReference type="ARBA" id="ARBA00022827"/>
    </source>
</evidence>
<comment type="caution">
    <text evidence="6">The sequence shown here is derived from an EMBL/GenBank/DDBJ whole genome shotgun (WGS) entry which is preliminary data.</text>
</comment>
<dbReference type="AlphaFoldDB" id="A0A9P4JK26"/>
<protein>
    <submittedName>
        <fullName evidence="6">Monooxygenase</fullName>
    </submittedName>
</protein>
<dbReference type="GO" id="GO:0004497">
    <property type="term" value="F:monooxygenase activity"/>
    <property type="evidence" value="ECO:0007669"/>
    <property type="project" value="UniProtKB-KW"/>
</dbReference>
<keyword evidence="3" id="KW-0560">Oxidoreductase</keyword>
<dbReference type="InterPro" id="IPR002938">
    <property type="entry name" value="FAD-bd"/>
</dbReference>
<gene>
    <name evidence="6" type="ORF">GQ43DRAFT_465500</name>
</gene>
<keyword evidence="4 6" id="KW-0503">Monooxygenase</keyword>